<keyword evidence="2" id="KW-0813">Transport</keyword>
<name>A0A1C4YLC8_9ACTN</name>
<dbReference type="EMBL" id="FMCW01000054">
    <property type="protein sequence ID" value="SCF21563.1"/>
    <property type="molecule type" value="Genomic_DNA"/>
</dbReference>
<dbReference type="Proteomes" id="UP000199375">
    <property type="component" value="Unassembled WGS sequence"/>
</dbReference>
<dbReference type="InterPro" id="IPR006059">
    <property type="entry name" value="SBP"/>
</dbReference>
<evidence type="ECO:0000256" key="3">
    <source>
        <dbReference type="SAM" id="SignalP"/>
    </source>
</evidence>
<reference evidence="4 5" key="1">
    <citation type="submission" date="2016-06" db="EMBL/GenBank/DDBJ databases">
        <authorList>
            <person name="Kjaerup R.B."/>
            <person name="Dalgaard T.S."/>
            <person name="Juul-Madsen H.R."/>
        </authorList>
    </citation>
    <scope>NUCLEOTIDE SEQUENCE [LARGE SCALE GENOMIC DNA]</scope>
    <source>
        <strain evidence="4 5">DSM 45626</strain>
    </source>
</reference>
<dbReference type="PANTHER" id="PTHR43649">
    <property type="entry name" value="ARABINOSE-BINDING PROTEIN-RELATED"/>
    <property type="match status" value="1"/>
</dbReference>
<dbReference type="PROSITE" id="PS51257">
    <property type="entry name" value="PROKAR_LIPOPROTEIN"/>
    <property type="match status" value="1"/>
</dbReference>
<dbReference type="InterPro" id="IPR050490">
    <property type="entry name" value="Bact_solute-bd_prot1"/>
</dbReference>
<gene>
    <name evidence="4" type="ORF">GA0070558_15414</name>
</gene>
<feature type="chain" id="PRO_5008709305" evidence="3">
    <location>
        <begin position="34"/>
        <end position="444"/>
    </location>
</feature>
<dbReference type="SUPFAM" id="SSF53850">
    <property type="entry name" value="Periplasmic binding protein-like II"/>
    <property type="match status" value="1"/>
</dbReference>
<proteinExistence type="inferred from homology"/>
<evidence type="ECO:0000313" key="4">
    <source>
        <dbReference type="EMBL" id="SCF21563.1"/>
    </source>
</evidence>
<dbReference type="AlphaFoldDB" id="A0A1C4YLC8"/>
<evidence type="ECO:0000256" key="1">
    <source>
        <dbReference type="ARBA" id="ARBA00008520"/>
    </source>
</evidence>
<evidence type="ECO:0000256" key="2">
    <source>
        <dbReference type="ARBA" id="ARBA00022448"/>
    </source>
</evidence>
<protein>
    <submittedName>
        <fullName evidence="4">Carbohydrate ABC transporter substrate-binding protein, CUT1 family</fullName>
    </submittedName>
</protein>
<feature type="signal peptide" evidence="3">
    <location>
        <begin position="1"/>
        <end position="33"/>
    </location>
</feature>
<dbReference type="Pfam" id="PF01547">
    <property type="entry name" value="SBP_bac_1"/>
    <property type="match status" value="1"/>
</dbReference>
<evidence type="ECO:0000313" key="5">
    <source>
        <dbReference type="Proteomes" id="UP000199375"/>
    </source>
</evidence>
<dbReference type="Gene3D" id="3.40.190.10">
    <property type="entry name" value="Periplasmic binding protein-like II"/>
    <property type="match status" value="2"/>
</dbReference>
<comment type="similarity">
    <text evidence="1">Belongs to the bacterial solute-binding protein 1 family.</text>
</comment>
<dbReference type="RefSeq" id="WP_218107146.1">
    <property type="nucleotide sequence ID" value="NZ_FMCW01000054.1"/>
</dbReference>
<organism evidence="4 5">
    <name type="scientific">Micromonospora haikouensis</name>
    <dbReference type="NCBI Taxonomy" id="686309"/>
    <lineage>
        <taxon>Bacteria</taxon>
        <taxon>Bacillati</taxon>
        <taxon>Actinomycetota</taxon>
        <taxon>Actinomycetes</taxon>
        <taxon>Micromonosporales</taxon>
        <taxon>Micromonosporaceae</taxon>
        <taxon>Micromonospora</taxon>
    </lineage>
</organism>
<dbReference type="PANTHER" id="PTHR43649:SF29">
    <property type="entry name" value="OSMOPROTECTIVE COMPOUNDS-BINDING PROTEIN GGTB"/>
    <property type="match status" value="1"/>
</dbReference>
<accession>A0A1C4YLC8</accession>
<keyword evidence="3" id="KW-0732">Signal</keyword>
<sequence length="444" mass="46501">MIRTWRAARTHPTLRTVAAVSAAALLVSGCSAAGTGTKSGSASKPTAFSALFTTENTQIPAELNRLAAGECKAQNDALPLKIEQTPSSNMQQKVQLLAGQDALPVLFAGGNALINKDGALQKSGQLVDVKKALTDLGVADKLTPAASDTIDKLYGGGVYPTIPFQYNIEGIFYNKKIFEEQGIAVPATWDELLAAAAKLKAAKITPFTASGKTGWTISRWVGAYILRDLGPDALKKVADGQAKLTDPEYVRAAQAVADLGKAGYFVDGVTSVDYDTATANLLNGKAAMMYMGSWLLASINDPKKNPLGDAIGFMPVPAVPGGSGSIDQYPANVGAPTAISAKQYSPEVGGWLKCIAENYASGLMETQGAFSGFKMGKPVANVPPLTQDLQKRIDASTSTVLWFEALFNTKATGDASANAAPLLTGAMKPEQYMSLLQNDLSAAQ</sequence>